<accession>A0A9D7SRU3</accession>
<feature type="transmembrane region" description="Helical" evidence="1">
    <location>
        <begin position="12"/>
        <end position="30"/>
    </location>
</feature>
<feature type="transmembrane region" description="Helical" evidence="1">
    <location>
        <begin position="36"/>
        <end position="53"/>
    </location>
</feature>
<evidence type="ECO:0000313" key="2">
    <source>
        <dbReference type="EMBL" id="MBK9982140.1"/>
    </source>
</evidence>
<keyword evidence="1" id="KW-0472">Membrane</keyword>
<dbReference type="EMBL" id="JADKGY010000002">
    <property type="protein sequence ID" value="MBK9982140.1"/>
    <property type="molecule type" value="Genomic_DNA"/>
</dbReference>
<keyword evidence="1" id="KW-0812">Transmembrane</keyword>
<organism evidence="2 3">
    <name type="scientific">Candidatus Opimibacter skivensis</name>
    <dbReference type="NCBI Taxonomy" id="2982028"/>
    <lineage>
        <taxon>Bacteria</taxon>
        <taxon>Pseudomonadati</taxon>
        <taxon>Bacteroidota</taxon>
        <taxon>Saprospiria</taxon>
        <taxon>Saprospirales</taxon>
        <taxon>Saprospiraceae</taxon>
        <taxon>Candidatus Opimibacter</taxon>
    </lineage>
</organism>
<evidence type="ECO:0000313" key="3">
    <source>
        <dbReference type="Proteomes" id="UP000808337"/>
    </source>
</evidence>
<sequence length="88" mass="9243">MHSDVKLASDIAIFFGVLLVFIIPVAFAIIFNTSTFGMIVMLSIVTVGLFTWGKGTGKSILSACKVISEKDGAAGRPGTQDFSKMGGL</sequence>
<evidence type="ECO:0000256" key="1">
    <source>
        <dbReference type="SAM" id="Phobius"/>
    </source>
</evidence>
<protein>
    <submittedName>
        <fullName evidence="2">Uncharacterized protein</fullName>
    </submittedName>
</protein>
<reference evidence="2 3" key="1">
    <citation type="submission" date="2020-10" db="EMBL/GenBank/DDBJ databases">
        <title>Connecting structure to function with the recovery of over 1000 high-quality activated sludge metagenome-assembled genomes encoding full-length rRNA genes using long-read sequencing.</title>
        <authorList>
            <person name="Singleton C.M."/>
            <person name="Petriglieri F."/>
            <person name="Kristensen J.M."/>
            <person name="Kirkegaard R.H."/>
            <person name="Michaelsen T.Y."/>
            <person name="Andersen M.H."/>
            <person name="Karst S.M."/>
            <person name="Dueholm M.S."/>
            <person name="Nielsen P.H."/>
            <person name="Albertsen M."/>
        </authorList>
    </citation>
    <scope>NUCLEOTIDE SEQUENCE [LARGE SCALE GENOMIC DNA]</scope>
    <source>
        <strain evidence="2">Ribe_18-Q3-R11-54_MAXAC.273</strain>
    </source>
</reference>
<dbReference type="Proteomes" id="UP000808337">
    <property type="component" value="Unassembled WGS sequence"/>
</dbReference>
<keyword evidence="1" id="KW-1133">Transmembrane helix</keyword>
<gene>
    <name evidence="2" type="ORF">IPP15_06885</name>
</gene>
<dbReference type="AlphaFoldDB" id="A0A9D7SRU3"/>
<name>A0A9D7SRU3_9BACT</name>
<proteinExistence type="predicted"/>
<comment type="caution">
    <text evidence="2">The sequence shown here is derived from an EMBL/GenBank/DDBJ whole genome shotgun (WGS) entry which is preliminary data.</text>
</comment>